<feature type="compositionally biased region" description="Basic and acidic residues" evidence="2">
    <location>
        <begin position="21"/>
        <end position="32"/>
    </location>
</feature>
<feature type="region of interest" description="Disordered" evidence="2">
    <location>
        <begin position="49"/>
        <end position="174"/>
    </location>
</feature>
<feature type="region of interest" description="Disordered" evidence="2">
    <location>
        <begin position="1"/>
        <end position="32"/>
    </location>
</feature>
<dbReference type="AlphaFoldDB" id="A0A1R2B3D1"/>
<feature type="compositionally biased region" description="Basic and acidic residues" evidence="2">
    <location>
        <begin position="152"/>
        <end position="165"/>
    </location>
</feature>
<evidence type="ECO:0000313" key="3">
    <source>
        <dbReference type="EMBL" id="OMJ71303.1"/>
    </source>
</evidence>
<keyword evidence="4" id="KW-1185">Reference proteome</keyword>
<evidence type="ECO:0000313" key="4">
    <source>
        <dbReference type="Proteomes" id="UP000187209"/>
    </source>
</evidence>
<comment type="caution">
    <text evidence="3">The sequence shown here is derived from an EMBL/GenBank/DDBJ whole genome shotgun (WGS) entry which is preliminary data.</text>
</comment>
<organism evidence="3 4">
    <name type="scientific">Stentor coeruleus</name>
    <dbReference type="NCBI Taxonomy" id="5963"/>
    <lineage>
        <taxon>Eukaryota</taxon>
        <taxon>Sar</taxon>
        <taxon>Alveolata</taxon>
        <taxon>Ciliophora</taxon>
        <taxon>Postciliodesmatophora</taxon>
        <taxon>Heterotrichea</taxon>
        <taxon>Heterotrichida</taxon>
        <taxon>Stentoridae</taxon>
        <taxon>Stentor</taxon>
    </lineage>
</organism>
<feature type="compositionally biased region" description="Polar residues" evidence="2">
    <location>
        <begin position="78"/>
        <end position="106"/>
    </location>
</feature>
<sequence>MGAGASESENNGANGAIRTRRVAELPKNKLPHEILDGFTNYMKLEIERSQEAQKRNRKAYTKTTERNSTSTEAKKNYNLDTHSNQTQPIQEKSLLDSSKNEANNLSNKHEKLSDSVKEDRNEPKENTFKEKSENAKESEPRDQTPKNMFRVDSIEREIDEYKNPESPRPAPPVFDENFEVEVVYSKQERVAKEKEALESAHKVAMEQRIKEDKEIGEKKQALNQLENKFENITAKYLK</sequence>
<accession>A0A1R2B3D1</accession>
<feature type="coiled-coil region" evidence="1">
    <location>
        <begin position="208"/>
        <end position="235"/>
    </location>
</feature>
<dbReference type="Proteomes" id="UP000187209">
    <property type="component" value="Unassembled WGS sequence"/>
</dbReference>
<protein>
    <submittedName>
        <fullName evidence="3">Uncharacterized protein</fullName>
    </submittedName>
</protein>
<name>A0A1R2B3D1_9CILI</name>
<gene>
    <name evidence="3" type="ORF">SteCoe_30520</name>
</gene>
<reference evidence="3 4" key="1">
    <citation type="submission" date="2016-11" db="EMBL/GenBank/DDBJ databases">
        <title>The macronuclear genome of Stentor coeruleus: a giant cell with tiny introns.</title>
        <authorList>
            <person name="Slabodnick M."/>
            <person name="Ruby J.G."/>
            <person name="Reiff S.B."/>
            <person name="Swart E.C."/>
            <person name="Gosai S."/>
            <person name="Prabakaran S."/>
            <person name="Witkowska E."/>
            <person name="Larue G.E."/>
            <person name="Fisher S."/>
            <person name="Freeman R.M."/>
            <person name="Gunawardena J."/>
            <person name="Chu W."/>
            <person name="Stover N.A."/>
            <person name="Gregory B.D."/>
            <person name="Nowacki M."/>
            <person name="Derisi J."/>
            <person name="Roy S.W."/>
            <person name="Marshall W.F."/>
            <person name="Sood P."/>
        </authorList>
    </citation>
    <scope>NUCLEOTIDE SEQUENCE [LARGE SCALE GENOMIC DNA]</scope>
    <source>
        <strain evidence="3">WM001</strain>
    </source>
</reference>
<proteinExistence type="predicted"/>
<feature type="compositionally biased region" description="Basic and acidic residues" evidence="2">
    <location>
        <begin position="107"/>
        <end position="144"/>
    </location>
</feature>
<dbReference type="EMBL" id="MPUH01001003">
    <property type="protein sequence ID" value="OMJ71303.1"/>
    <property type="molecule type" value="Genomic_DNA"/>
</dbReference>
<keyword evidence="1" id="KW-0175">Coiled coil</keyword>
<evidence type="ECO:0000256" key="1">
    <source>
        <dbReference type="SAM" id="Coils"/>
    </source>
</evidence>
<evidence type="ECO:0000256" key="2">
    <source>
        <dbReference type="SAM" id="MobiDB-lite"/>
    </source>
</evidence>